<name>A0A1B8YJW6_9GAMM</name>
<reference evidence="3" key="1">
    <citation type="submission" date="2015-11" db="EMBL/GenBank/DDBJ databases">
        <authorList>
            <person name="Tobias N.J."/>
            <person name="Mishra B."/>
            <person name="Gupta D.K."/>
            <person name="Thines M."/>
            <person name="Stinear T.P."/>
            <person name="Bode H.B."/>
        </authorList>
    </citation>
    <scope>NUCLEOTIDE SEQUENCE [LARGE SCALE GENOMIC DNA]</scope>
    <source>
        <strain evidence="3">PB45.5</strain>
    </source>
</reference>
<dbReference type="Proteomes" id="UP000092665">
    <property type="component" value="Unassembled WGS sequence"/>
</dbReference>
<proteinExistence type="predicted"/>
<dbReference type="PROSITE" id="PS51257">
    <property type="entry name" value="PROKAR_LIPOPROTEIN"/>
    <property type="match status" value="1"/>
</dbReference>
<organism evidence="2 3">
    <name type="scientific">Photorhabdus namnaonensis</name>
    <dbReference type="NCBI Taxonomy" id="1851568"/>
    <lineage>
        <taxon>Bacteria</taxon>
        <taxon>Pseudomonadati</taxon>
        <taxon>Pseudomonadota</taxon>
        <taxon>Gammaproteobacteria</taxon>
        <taxon>Enterobacterales</taxon>
        <taxon>Morganellaceae</taxon>
        <taxon>Photorhabdus</taxon>
    </lineage>
</organism>
<comment type="caution">
    <text evidence="2">The sequence shown here is derived from an EMBL/GenBank/DDBJ whole genome shotgun (WGS) entry which is preliminary data.</text>
</comment>
<dbReference type="EMBL" id="LOIC01000036">
    <property type="protein sequence ID" value="OCA55389.1"/>
    <property type="molecule type" value="Genomic_DNA"/>
</dbReference>
<keyword evidence="1" id="KW-0732">Signal</keyword>
<accession>A0A1B8YJW6</accession>
<sequence length="210" mass="23293" precursor="true">MNLNKKAFLISPFLFAISYASQACNVDPQIERIITQNGLANTKVMSMYRSCTLTVTADTPNKVTLTNSKAAKRDNVAEKAMYWYRGMGINEYIAFDQNKYKNVPCVTQASFCGIAPEYTYSQSYLTNRNPGVVIEFSTIEPSWLYNDFTVKHQCQYKAEGGGTYGLGVTGTSASCDAEYKRIGIGNIFNGWLSGKPAKIDVIISYVLLAK</sequence>
<dbReference type="RefSeq" id="WP_065389793.1">
    <property type="nucleotide sequence ID" value="NZ_CAWMQN010000036.1"/>
</dbReference>
<keyword evidence="3" id="KW-1185">Reference proteome</keyword>
<evidence type="ECO:0000313" key="3">
    <source>
        <dbReference type="Proteomes" id="UP000092665"/>
    </source>
</evidence>
<dbReference type="AlphaFoldDB" id="A0A1B8YJW6"/>
<evidence type="ECO:0000313" key="2">
    <source>
        <dbReference type="EMBL" id="OCA55389.1"/>
    </source>
</evidence>
<protein>
    <submittedName>
        <fullName evidence="2">Uncharacterized protein</fullName>
    </submittedName>
</protein>
<feature type="chain" id="PRO_5008619845" evidence="1">
    <location>
        <begin position="24"/>
        <end position="210"/>
    </location>
</feature>
<feature type="signal peptide" evidence="1">
    <location>
        <begin position="1"/>
        <end position="23"/>
    </location>
</feature>
<evidence type="ECO:0000256" key="1">
    <source>
        <dbReference type="SAM" id="SignalP"/>
    </source>
</evidence>
<gene>
    <name evidence="2" type="ORF">Phpb_01487</name>
</gene>
<dbReference type="PATRIC" id="fig|29488.15.peg.1623"/>